<evidence type="ECO:0000256" key="4">
    <source>
        <dbReference type="ARBA" id="ARBA00022692"/>
    </source>
</evidence>
<feature type="transmembrane region" description="Helical" evidence="7">
    <location>
        <begin position="222"/>
        <end position="244"/>
    </location>
</feature>
<comment type="caution">
    <text evidence="10">The sequence shown here is derived from an EMBL/GenBank/DDBJ whole genome shotgun (WGS) entry which is preliminary data.</text>
</comment>
<dbReference type="EMBL" id="JBHTCQ010000002">
    <property type="protein sequence ID" value="MFC7405855.1"/>
    <property type="molecule type" value="Genomic_DNA"/>
</dbReference>
<protein>
    <submittedName>
        <fullName evidence="10">Carbohydrate ABC transporter permease</fullName>
    </submittedName>
</protein>
<name>A0ABW2QE50_9MICO</name>
<dbReference type="Proteomes" id="UP001596455">
    <property type="component" value="Unassembled WGS sequence"/>
</dbReference>
<keyword evidence="11" id="KW-1185">Reference proteome</keyword>
<comment type="subcellular location">
    <subcellularLocation>
        <location evidence="1 7">Cell membrane</location>
        <topology evidence="1 7">Multi-pass membrane protein</topology>
    </subcellularLocation>
</comment>
<evidence type="ECO:0000256" key="5">
    <source>
        <dbReference type="ARBA" id="ARBA00022989"/>
    </source>
</evidence>
<comment type="similarity">
    <text evidence="7">Belongs to the binding-protein-dependent transport system permease family.</text>
</comment>
<evidence type="ECO:0000256" key="6">
    <source>
        <dbReference type="ARBA" id="ARBA00023136"/>
    </source>
</evidence>
<feature type="transmembrane region" description="Helical" evidence="7">
    <location>
        <begin position="153"/>
        <end position="171"/>
    </location>
</feature>
<dbReference type="Pfam" id="PF00528">
    <property type="entry name" value="BPD_transp_1"/>
    <property type="match status" value="1"/>
</dbReference>
<gene>
    <name evidence="10" type="ORF">ACFQQL_12095</name>
</gene>
<organism evidence="10 11">
    <name type="scientific">Georgenia alba</name>
    <dbReference type="NCBI Taxonomy" id="2233858"/>
    <lineage>
        <taxon>Bacteria</taxon>
        <taxon>Bacillati</taxon>
        <taxon>Actinomycetota</taxon>
        <taxon>Actinomycetes</taxon>
        <taxon>Micrococcales</taxon>
        <taxon>Bogoriellaceae</taxon>
        <taxon>Georgenia</taxon>
    </lineage>
</organism>
<dbReference type="CDD" id="cd06261">
    <property type="entry name" value="TM_PBP2"/>
    <property type="match status" value="1"/>
</dbReference>
<proteinExistence type="inferred from homology"/>
<keyword evidence="2 7" id="KW-0813">Transport</keyword>
<keyword evidence="5 7" id="KW-1133">Transmembrane helix</keyword>
<evidence type="ECO:0000256" key="2">
    <source>
        <dbReference type="ARBA" id="ARBA00022448"/>
    </source>
</evidence>
<dbReference type="InterPro" id="IPR051393">
    <property type="entry name" value="ABC_transporter_permease"/>
</dbReference>
<feature type="transmembrane region" description="Helical" evidence="7">
    <location>
        <begin position="94"/>
        <end position="115"/>
    </location>
</feature>
<evidence type="ECO:0000313" key="10">
    <source>
        <dbReference type="EMBL" id="MFC7405855.1"/>
    </source>
</evidence>
<dbReference type="PANTHER" id="PTHR30193:SF41">
    <property type="entry name" value="DIACETYLCHITOBIOSE UPTAKE SYSTEM PERMEASE PROTEIN NGCF"/>
    <property type="match status" value="1"/>
</dbReference>
<evidence type="ECO:0000259" key="9">
    <source>
        <dbReference type="PROSITE" id="PS50928"/>
    </source>
</evidence>
<dbReference type="Gene3D" id="1.10.3720.10">
    <property type="entry name" value="MetI-like"/>
    <property type="match status" value="1"/>
</dbReference>
<dbReference type="InterPro" id="IPR000515">
    <property type="entry name" value="MetI-like"/>
</dbReference>
<dbReference type="SUPFAM" id="SSF161098">
    <property type="entry name" value="MetI-like"/>
    <property type="match status" value="1"/>
</dbReference>
<sequence length="313" mass="33955">MTAAPPATGRRALPGGTGRARRARKPLGLRAAPYLFLLPNMLIFGVFVIWPAINGVNISRFDSSNGRTFTYEGLGNYERILTDPEFWEVVRNTVFYAAAYVILSAVIGVALAVLVDQQGRGRTFFRAVFFVPVLLSPVVVGLVWDWMLERQGGLVNTFLGLFGIGQVPWLVDSTLALVAVIGVGVWMQIGFYMLILLAGLQGIDPSLYEAARMDGANGWTQFGRITLPLLQPSVLVVGILATIHGFQAFDFIFTLTGGGPVGATTLMVQYIYENGFVSPIRYGVAAAGSVLLFCAIFALTLVNWAIGRRREAA</sequence>
<feature type="transmembrane region" description="Helical" evidence="7">
    <location>
        <begin position="284"/>
        <end position="306"/>
    </location>
</feature>
<reference evidence="11" key="1">
    <citation type="journal article" date="2019" name="Int. J. Syst. Evol. Microbiol.">
        <title>The Global Catalogue of Microorganisms (GCM) 10K type strain sequencing project: providing services to taxonomists for standard genome sequencing and annotation.</title>
        <authorList>
            <consortium name="The Broad Institute Genomics Platform"/>
            <consortium name="The Broad Institute Genome Sequencing Center for Infectious Disease"/>
            <person name="Wu L."/>
            <person name="Ma J."/>
        </authorList>
    </citation>
    <scope>NUCLEOTIDE SEQUENCE [LARGE SCALE GENOMIC DNA]</scope>
    <source>
        <strain evidence="11">JCM 1490</strain>
    </source>
</reference>
<feature type="region of interest" description="Disordered" evidence="8">
    <location>
        <begin position="1"/>
        <end position="20"/>
    </location>
</feature>
<accession>A0ABW2QE50</accession>
<feature type="domain" description="ABC transmembrane type-1" evidence="9">
    <location>
        <begin position="90"/>
        <end position="303"/>
    </location>
</feature>
<dbReference type="InterPro" id="IPR035906">
    <property type="entry name" value="MetI-like_sf"/>
</dbReference>
<dbReference type="PANTHER" id="PTHR30193">
    <property type="entry name" value="ABC TRANSPORTER PERMEASE PROTEIN"/>
    <property type="match status" value="1"/>
</dbReference>
<evidence type="ECO:0000256" key="1">
    <source>
        <dbReference type="ARBA" id="ARBA00004651"/>
    </source>
</evidence>
<feature type="transmembrane region" description="Helical" evidence="7">
    <location>
        <begin position="251"/>
        <end position="272"/>
    </location>
</feature>
<keyword evidence="4 7" id="KW-0812">Transmembrane</keyword>
<evidence type="ECO:0000313" key="11">
    <source>
        <dbReference type="Proteomes" id="UP001596455"/>
    </source>
</evidence>
<evidence type="ECO:0000256" key="7">
    <source>
        <dbReference type="RuleBase" id="RU363032"/>
    </source>
</evidence>
<dbReference type="RefSeq" id="WP_382394670.1">
    <property type="nucleotide sequence ID" value="NZ_JBHTCQ010000002.1"/>
</dbReference>
<keyword evidence="3" id="KW-1003">Cell membrane</keyword>
<feature type="transmembrane region" description="Helical" evidence="7">
    <location>
        <begin position="127"/>
        <end position="147"/>
    </location>
</feature>
<evidence type="ECO:0000256" key="8">
    <source>
        <dbReference type="SAM" id="MobiDB-lite"/>
    </source>
</evidence>
<feature type="transmembrane region" description="Helical" evidence="7">
    <location>
        <begin position="178"/>
        <end position="202"/>
    </location>
</feature>
<evidence type="ECO:0000256" key="3">
    <source>
        <dbReference type="ARBA" id="ARBA00022475"/>
    </source>
</evidence>
<keyword evidence="6 7" id="KW-0472">Membrane</keyword>
<feature type="transmembrane region" description="Helical" evidence="7">
    <location>
        <begin position="31"/>
        <end position="53"/>
    </location>
</feature>
<dbReference type="PROSITE" id="PS50928">
    <property type="entry name" value="ABC_TM1"/>
    <property type="match status" value="1"/>
</dbReference>